<feature type="binding site" evidence="9">
    <location>
        <begin position="346"/>
        <end position="348"/>
    </location>
    <ligand>
        <name>FAD</name>
        <dbReference type="ChEBI" id="CHEBI:57692"/>
    </ligand>
</feature>
<dbReference type="PaxDb" id="2903-EOD30040"/>
<evidence type="ECO:0000313" key="11">
    <source>
        <dbReference type="EnsemblProtists" id="EOD30040"/>
    </source>
</evidence>
<evidence type="ECO:0000256" key="4">
    <source>
        <dbReference type="ARBA" id="ARBA00022827"/>
    </source>
</evidence>
<feature type="binding site" evidence="10">
    <location>
        <position position="182"/>
    </location>
    <ligand>
        <name>NADP(+)</name>
        <dbReference type="ChEBI" id="CHEBI:58349"/>
    </ligand>
</feature>
<dbReference type="HOGENOM" id="CLU_024722_3_0_1"/>
<evidence type="ECO:0000256" key="7">
    <source>
        <dbReference type="ARBA" id="ARBA00048933"/>
    </source>
</evidence>
<evidence type="ECO:0000256" key="6">
    <source>
        <dbReference type="ARBA" id="ARBA00023002"/>
    </source>
</evidence>
<feature type="binding site" evidence="9">
    <location>
        <position position="25"/>
    </location>
    <ligand>
        <name>FAD</name>
        <dbReference type="ChEBI" id="CHEBI:57692"/>
    </ligand>
</feature>
<dbReference type="EC" id="1.18.1.6" evidence="8"/>
<dbReference type="AlphaFoldDB" id="A0A0D3K2Q5"/>
<dbReference type="Gene3D" id="3.50.50.60">
    <property type="entry name" value="FAD/NAD(P)-binding domain"/>
    <property type="match status" value="2"/>
</dbReference>
<dbReference type="STRING" id="2903.R1ETX3"/>
<evidence type="ECO:0000256" key="10">
    <source>
        <dbReference type="PIRSR" id="PIRSR000362-2"/>
    </source>
</evidence>
<organism evidence="11 12">
    <name type="scientific">Emiliania huxleyi (strain CCMP1516)</name>
    <dbReference type="NCBI Taxonomy" id="280463"/>
    <lineage>
        <taxon>Eukaryota</taxon>
        <taxon>Haptista</taxon>
        <taxon>Haptophyta</taxon>
        <taxon>Prymnesiophyceae</taxon>
        <taxon>Isochrysidales</taxon>
        <taxon>Noelaerhabdaceae</taxon>
        <taxon>Emiliania</taxon>
    </lineage>
</organism>
<keyword evidence="12" id="KW-1185">Reference proteome</keyword>
<keyword evidence="8" id="KW-0496">Mitochondrion</keyword>
<dbReference type="InterPro" id="IPR036188">
    <property type="entry name" value="FAD/NAD-bd_sf"/>
</dbReference>
<dbReference type="KEGG" id="ehx:EMIHUDRAFT_63841"/>
<feature type="binding site" evidence="9">
    <location>
        <position position="54"/>
    </location>
    <ligand>
        <name>FAD</name>
        <dbReference type="ChEBI" id="CHEBI:57692"/>
    </ligand>
</feature>
<comment type="catalytic activity">
    <reaction evidence="7 8">
        <text>2 reduced [adrenodoxin] + NADP(+) + H(+) = 2 oxidized [adrenodoxin] + NADPH</text>
        <dbReference type="Rhea" id="RHEA:42312"/>
        <dbReference type="Rhea" id="RHEA-COMP:9998"/>
        <dbReference type="Rhea" id="RHEA-COMP:9999"/>
        <dbReference type="ChEBI" id="CHEBI:15378"/>
        <dbReference type="ChEBI" id="CHEBI:33737"/>
        <dbReference type="ChEBI" id="CHEBI:33738"/>
        <dbReference type="ChEBI" id="CHEBI:57783"/>
        <dbReference type="ChEBI" id="CHEBI:58349"/>
        <dbReference type="EC" id="1.18.1.6"/>
    </reaction>
</comment>
<proteinExistence type="inferred from homology"/>
<feature type="binding site" evidence="10">
    <location>
        <begin position="126"/>
        <end position="129"/>
    </location>
    <ligand>
        <name>NADP(+)</name>
        <dbReference type="ChEBI" id="CHEBI:58349"/>
    </ligand>
</feature>
<dbReference type="OMA" id="NRPCAKE"/>
<dbReference type="GeneID" id="17275314"/>
<dbReference type="PIRSF" id="PIRSF000362">
    <property type="entry name" value="FNR"/>
    <property type="match status" value="1"/>
</dbReference>
<comment type="cofactor">
    <cofactor evidence="1 8 9">
        <name>FAD</name>
        <dbReference type="ChEBI" id="CHEBI:57692"/>
    </cofactor>
</comment>
<dbReference type="PANTHER" id="PTHR48467:SF1">
    <property type="entry name" value="GLUTAMATE SYNTHASE 1 [NADH], CHLOROPLASTIC-LIKE"/>
    <property type="match status" value="1"/>
</dbReference>
<dbReference type="InterPro" id="IPR055275">
    <property type="entry name" value="Ferredox_Rdtase"/>
</dbReference>
<feature type="binding site" evidence="10">
    <location>
        <position position="346"/>
    </location>
    <ligand>
        <name>NADP(+)</name>
        <dbReference type="ChEBI" id="CHEBI:58349"/>
    </ligand>
</feature>
<name>A0A0D3K2Q5_EMIH1</name>
<feature type="binding site" evidence="9">
    <location>
        <position position="90"/>
    </location>
    <ligand>
        <name>FAD</name>
        <dbReference type="ChEBI" id="CHEBI:57692"/>
    </ligand>
</feature>
<keyword evidence="5 8" id="KW-0521">NADP</keyword>
<evidence type="ECO:0000256" key="8">
    <source>
        <dbReference type="PIRNR" id="PIRNR000362"/>
    </source>
</evidence>
<dbReference type="eggNOG" id="KOG1800">
    <property type="taxonomic scope" value="Eukaryota"/>
</dbReference>
<keyword evidence="6 8" id="KW-0560">Oxidoreductase</keyword>
<comment type="similarity">
    <text evidence="2 8">Belongs to the ferredoxin--NADP reductase type 1 family.</text>
</comment>
<dbReference type="InterPro" id="IPR021163">
    <property type="entry name" value="Ferredox_Rdtase_adrenod"/>
</dbReference>
<dbReference type="EnsemblProtists" id="EOD30040">
    <property type="protein sequence ID" value="EOD30040"/>
    <property type="gene ID" value="EMIHUDRAFT_63841"/>
</dbReference>
<protein>
    <recommendedName>
        <fullName evidence="8">NADPH:adrenodoxin oxidoreductase, mitochondrial</fullName>
        <ecNumber evidence="8">1.18.1.6</ecNumber>
    </recommendedName>
</protein>
<evidence type="ECO:0000256" key="2">
    <source>
        <dbReference type="ARBA" id="ARBA00008312"/>
    </source>
</evidence>
<dbReference type="Proteomes" id="UP000013827">
    <property type="component" value="Unassembled WGS sequence"/>
</dbReference>
<evidence type="ECO:0000313" key="12">
    <source>
        <dbReference type="Proteomes" id="UP000013827"/>
    </source>
</evidence>
<keyword evidence="3 8" id="KW-0285">Flavoprotein</keyword>
<feature type="binding site" evidence="9">
    <location>
        <position position="339"/>
    </location>
    <ligand>
        <name>FAD</name>
        <dbReference type="ChEBI" id="CHEBI:57692"/>
    </ligand>
</feature>
<dbReference type="PANTHER" id="PTHR48467">
    <property type="entry name" value="GLUTAMATE SYNTHASE 1 [NADH], CHLOROPLASTIC-LIKE"/>
    <property type="match status" value="1"/>
</dbReference>
<comment type="subcellular location">
    <subcellularLocation>
        <location evidence="8">Mitochondrion</location>
    </subcellularLocation>
</comment>
<evidence type="ECO:0000256" key="3">
    <source>
        <dbReference type="ARBA" id="ARBA00022630"/>
    </source>
</evidence>
<evidence type="ECO:0000256" key="9">
    <source>
        <dbReference type="PIRSR" id="PIRSR000362-1"/>
    </source>
</evidence>
<dbReference type="Gene3D" id="3.40.50.720">
    <property type="entry name" value="NAD(P)-binding Rossmann-like Domain"/>
    <property type="match status" value="2"/>
</dbReference>
<dbReference type="RefSeq" id="XP_005782469.1">
    <property type="nucleotide sequence ID" value="XM_005782412.1"/>
</dbReference>
<evidence type="ECO:0000256" key="1">
    <source>
        <dbReference type="ARBA" id="ARBA00001974"/>
    </source>
</evidence>
<evidence type="ECO:0000256" key="5">
    <source>
        <dbReference type="ARBA" id="ARBA00022857"/>
    </source>
</evidence>
<sequence length="432" mass="45370">MRVSVRRFSSSTARWNVAIVGSGPAGFYAADFLLKKNEHVHVTMFERLPAPYGLVRYGVAPDHPEVKNVTDRFEEIASHERFSYFGNVSLGPRIEIAALRSAYDAVLLSYGASASRSLGTVVVVGNGNVALDCARVLAKDVDELAPTDICERAVEALRASAVRQVAILGRRGVLQAAFTIKELRELTKLARVSTSIEAPPDAFSAAVLAAAAEDRPRKRLVELMKSLVPEGGSGGGGGAERRSVRLQFQRSPVEFVEGGSGRLGAVRVAATELQGAPGASQRAAAVAGSEEEVPCELALTSVGYRSLPIEGVPLVKARGVVPNEGGRVSGEAGLYVAGWLKRGPSGVILTNVGDAAESVAALLSDHAGGLLPESGGGGDDEVRELLAQHGGPVVEYEGVRRLVAEEARRGAADGKVAHKLVDLEEMIEVARG</sequence>
<feature type="binding site" evidence="9">
    <location>
        <position position="46"/>
    </location>
    <ligand>
        <name>FAD</name>
        <dbReference type="ChEBI" id="CHEBI:57692"/>
    </ligand>
</feature>
<dbReference type="GO" id="GO:0016491">
    <property type="term" value="F:oxidoreductase activity"/>
    <property type="evidence" value="ECO:0007669"/>
    <property type="project" value="UniProtKB-KW"/>
</dbReference>
<reference evidence="12" key="1">
    <citation type="journal article" date="2013" name="Nature">
        <title>Pan genome of the phytoplankton Emiliania underpins its global distribution.</title>
        <authorList>
            <person name="Read B.A."/>
            <person name="Kegel J."/>
            <person name="Klute M.J."/>
            <person name="Kuo A."/>
            <person name="Lefebvre S.C."/>
            <person name="Maumus F."/>
            <person name="Mayer C."/>
            <person name="Miller J."/>
            <person name="Monier A."/>
            <person name="Salamov A."/>
            <person name="Young J."/>
            <person name="Aguilar M."/>
            <person name="Claverie J.M."/>
            <person name="Frickenhaus S."/>
            <person name="Gonzalez K."/>
            <person name="Herman E.K."/>
            <person name="Lin Y.C."/>
            <person name="Napier J."/>
            <person name="Ogata H."/>
            <person name="Sarno A.F."/>
            <person name="Shmutz J."/>
            <person name="Schroeder D."/>
            <person name="de Vargas C."/>
            <person name="Verret F."/>
            <person name="von Dassow P."/>
            <person name="Valentin K."/>
            <person name="Van de Peer Y."/>
            <person name="Wheeler G."/>
            <person name="Dacks J.B."/>
            <person name="Delwiche C.F."/>
            <person name="Dyhrman S.T."/>
            <person name="Glockner G."/>
            <person name="John U."/>
            <person name="Richards T."/>
            <person name="Worden A.Z."/>
            <person name="Zhang X."/>
            <person name="Grigoriev I.V."/>
            <person name="Allen A.E."/>
            <person name="Bidle K."/>
            <person name="Borodovsky M."/>
            <person name="Bowler C."/>
            <person name="Brownlee C."/>
            <person name="Cock J.M."/>
            <person name="Elias M."/>
            <person name="Gladyshev V.N."/>
            <person name="Groth M."/>
            <person name="Guda C."/>
            <person name="Hadaegh A."/>
            <person name="Iglesias-Rodriguez M.D."/>
            <person name="Jenkins J."/>
            <person name="Jones B.M."/>
            <person name="Lawson T."/>
            <person name="Leese F."/>
            <person name="Lindquist E."/>
            <person name="Lobanov A."/>
            <person name="Lomsadze A."/>
            <person name="Malik S.B."/>
            <person name="Marsh M.E."/>
            <person name="Mackinder L."/>
            <person name="Mock T."/>
            <person name="Mueller-Roeber B."/>
            <person name="Pagarete A."/>
            <person name="Parker M."/>
            <person name="Probert I."/>
            <person name="Quesneville H."/>
            <person name="Raines C."/>
            <person name="Rensing S.A."/>
            <person name="Riano-Pachon D.M."/>
            <person name="Richier S."/>
            <person name="Rokitta S."/>
            <person name="Shiraiwa Y."/>
            <person name="Soanes D.M."/>
            <person name="van der Giezen M."/>
            <person name="Wahlund T.M."/>
            <person name="Williams B."/>
            <person name="Wilson W."/>
            <person name="Wolfe G."/>
            <person name="Wurch L.L."/>
        </authorList>
    </citation>
    <scope>NUCLEOTIDE SEQUENCE</scope>
</reference>
<reference evidence="11" key="2">
    <citation type="submission" date="2024-10" db="UniProtKB">
        <authorList>
            <consortium name="EnsemblProtists"/>
        </authorList>
    </citation>
    <scope>IDENTIFICATION</scope>
</reference>
<accession>A0A0D3K2Q5</accession>
<dbReference type="GO" id="GO:0005739">
    <property type="term" value="C:mitochondrion"/>
    <property type="evidence" value="ECO:0007669"/>
    <property type="project" value="UniProtKB-SubCell"/>
</dbReference>
<dbReference type="SUPFAM" id="SSF51971">
    <property type="entry name" value="Nucleotide-binding domain"/>
    <property type="match status" value="1"/>
</dbReference>
<keyword evidence="4 8" id="KW-0274">FAD</keyword>
<dbReference type="PRINTS" id="PR00419">
    <property type="entry name" value="ADXRDTASE"/>
</dbReference>
<feature type="binding site" evidence="10">
    <location>
        <begin position="170"/>
        <end position="171"/>
    </location>
    <ligand>
        <name>NADP(+)</name>
        <dbReference type="ChEBI" id="CHEBI:58349"/>
    </ligand>
</feature>